<dbReference type="RefSeq" id="WP_210535924.1">
    <property type="nucleotide sequence ID" value="NZ_JAGKTC010000001.1"/>
</dbReference>
<comment type="similarity">
    <text evidence="2">Belongs to the TamA family.</text>
</comment>
<dbReference type="Proteomes" id="UP000673447">
    <property type="component" value="Unassembled WGS sequence"/>
</dbReference>
<evidence type="ECO:0000256" key="11">
    <source>
        <dbReference type="SAM" id="MobiDB-lite"/>
    </source>
</evidence>
<organism evidence="16 17">
    <name type="scientific">Pseudoxanthomonas helianthi</name>
    <dbReference type="NCBI Taxonomy" id="1453541"/>
    <lineage>
        <taxon>Bacteria</taxon>
        <taxon>Pseudomonadati</taxon>
        <taxon>Pseudomonadota</taxon>
        <taxon>Gammaproteobacteria</taxon>
        <taxon>Lysobacterales</taxon>
        <taxon>Lysobacteraceae</taxon>
        <taxon>Pseudoxanthomonas</taxon>
    </lineage>
</organism>
<gene>
    <name evidence="16" type="ORF">J5837_06815</name>
</gene>
<keyword evidence="7" id="KW-0472">Membrane</keyword>
<dbReference type="GO" id="GO:0009279">
    <property type="term" value="C:cell outer membrane"/>
    <property type="evidence" value="ECO:0007669"/>
    <property type="project" value="UniProtKB-SubCell"/>
</dbReference>
<evidence type="ECO:0000256" key="12">
    <source>
        <dbReference type="SAM" id="SignalP"/>
    </source>
</evidence>
<dbReference type="PANTHER" id="PTHR12815">
    <property type="entry name" value="SORTING AND ASSEMBLY MACHINERY SAMM50 PROTEIN FAMILY MEMBER"/>
    <property type="match status" value="1"/>
</dbReference>
<dbReference type="GO" id="GO:0097347">
    <property type="term" value="C:TAM protein secretion complex"/>
    <property type="evidence" value="ECO:0007669"/>
    <property type="project" value="TreeGrafter"/>
</dbReference>
<evidence type="ECO:0000256" key="10">
    <source>
        <dbReference type="ARBA" id="ARBA00093548"/>
    </source>
</evidence>
<dbReference type="Pfam" id="PF01103">
    <property type="entry name" value="Omp85"/>
    <property type="match status" value="1"/>
</dbReference>
<feature type="compositionally biased region" description="Low complexity" evidence="11">
    <location>
        <begin position="107"/>
        <end position="123"/>
    </location>
</feature>
<keyword evidence="17" id="KW-1185">Reference proteome</keyword>
<evidence type="ECO:0000259" key="15">
    <source>
        <dbReference type="Pfam" id="PF17243"/>
    </source>
</evidence>
<comment type="subcellular location">
    <subcellularLocation>
        <location evidence="1">Cell outer membrane</location>
    </subcellularLocation>
</comment>
<reference evidence="16" key="2">
    <citation type="submission" date="2021-03" db="EMBL/GenBank/DDBJ databases">
        <authorList>
            <person name="Cao W."/>
        </authorList>
    </citation>
    <scope>NUCLEOTIDE SEQUENCE</scope>
    <source>
        <strain evidence="16">110414</strain>
    </source>
</reference>
<dbReference type="GO" id="GO:0009306">
    <property type="term" value="P:protein secretion"/>
    <property type="evidence" value="ECO:0007669"/>
    <property type="project" value="TreeGrafter"/>
</dbReference>
<proteinExistence type="inferred from homology"/>
<protein>
    <recommendedName>
        <fullName evidence="3">Translocation and assembly module subunit TamA</fullName>
    </recommendedName>
    <alternativeName>
        <fullName evidence="9">Autotransporter assembly factor TamA</fullName>
    </alternativeName>
</protein>
<evidence type="ECO:0000313" key="16">
    <source>
        <dbReference type="EMBL" id="MBP3984138.1"/>
    </source>
</evidence>
<evidence type="ECO:0000256" key="8">
    <source>
        <dbReference type="ARBA" id="ARBA00023237"/>
    </source>
</evidence>
<dbReference type="InterPro" id="IPR010827">
    <property type="entry name" value="BamA/TamA_POTRA"/>
</dbReference>
<keyword evidence="6 12" id="KW-0732">Signal</keyword>
<dbReference type="EMBL" id="JAGKTC010000001">
    <property type="protein sequence ID" value="MBP3984138.1"/>
    <property type="molecule type" value="Genomic_DNA"/>
</dbReference>
<evidence type="ECO:0000256" key="2">
    <source>
        <dbReference type="ARBA" id="ARBA00010248"/>
    </source>
</evidence>
<dbReference type="Gene3D" id="2.40.160.50">
    <property type="entry name" value="membrane protein fhac: a member of the omp85/tpsb transporter family"/>
    <property type="match status" value="1"/>
</dbReference>
<evidence type="ECO:0000256" key="6">
    <source>
        <dbReference type="ARBA" id="ARBA00022729"/>
    </source>
</evidence>
<feature type="chain" id="PRO_5037762563" description="Translocation and assembly module subunit TamA" evidence="12">
    <location>
        <begin position="22"/>
        <end position="614"/>
    </location>
</feature>
<evidence type="ECO:0000256" key="1">
    <source>
        <dbReference type="ARBA" id="ARBA00004442"/>
    </source>
</evidence>
<feature type="domain" description="POTRA" evidence="14">
    <location>
        <begin position="147"/>
        <end position="211"/>
    </location>
</feature>
<feature type="domain" description="TamA POTRA" evidence="15">
    <location>
        <begin position="28"/>
        <end position="97"/>
    </location>
</feature>
<evidence type="ECO:0000256" key="5">
    <source>
        <dbReference type="ARBA" id="ARBA00022692"/>
    </source>
</evidence>
<evidence type="ECO:0000256" key="9">
    <source>
        <dbReference type="ARBA" id="ARBA00033063"/>
    </source>
</evidence>
<feature type="domain" description="Bacterial surface antigen (D15)" evidence="13">
    <location>
        <begin position="428"/>
        <end position="611"/>
    </location>
</feature>
<dbReference type="Pfam" id="PF07244">
    <property type="entry name" value="POTRA"/>
    <property type="match status" value="1"/>
</dbReference>
<dbReference type="InterPro" id="IPR000184">
    <property type="entry name" value="Bac_surfAg_D15"/>
</dbReference>
<comment type="subunit">
    <text evidence="10">Interacts with TamB to form the translocation and assembly module (TAM).</text>
</comment>
<dbReference type="Pfam" id="PF17243">
    <property type="entry name" value="POTRA_TamA_1"/>
    <property type="match status" value="1"/>
</dbReference>
<evidence type="ECO:0000256" key="3">
    <source>
        <dbReference type="ARBA" id="ARBA00015419"/>
    </source>
</evidence>
<dbReference type="Gene3D" id="3.10.20.310">
    <property type="entry name" value="membrane protein fhac"/>
    <property type="match status" value="3"/>
</dbReference>
<accession>A0A941AVN2</accession>
<feature type="region of interest" description="Disordered" evidence="11">
    <location>
        <begin position="97"/>
        <end position="127"/>
    </location>
</feature>
<name>A0A941AVN2_9GAMM</name>
<dbReference type="InterPro" id="IPR039910">
    <property type="entry name" value="D15-like"/>
</dbReference>
<evidence type="ECO:0000256" key="4">
    <source>
        <dbReference type="ARBA" id="ARBA00022452"/>
    </source>
</evidence>
<dbReference type="PROSITE" id="PS51257">
    <property type="entry name" value="PROKAR_LIPOPROTEIN"/>
    <property type="match status" value="1"/>
</dbReference>
<comment type="caution">
    <text evidence="16">The sequence shown here is derived from an EMBL/GenBank/DDBJ whole genome shotgun (WGS) entry which is preliminary data.</text>
</comment>
<keyword evidence="4" id="KW-1134">Transmembrane beta strand</keyword>
<reference evidence="16" key="1">
    <citation type="journal article" date="2016" name="Int. J. Syst. Evol. Microbiol.">
        <title>Pseudoxanthomonas helianthi sp. nov., isolated from roots of Jerusalem artichoke (Helianthus tuberosus).</title>
        <authorList>
            <person name="Kittiwongwattana C."/>
            <person name="Thawai C."/>
        </authorList>
    </citation>
    <scope>NUCLEOTIDE SEQUENCE</scope>
    <source>
        <strain evidence="16">110414</strain>
    </source>
</reference>
<evidence type="ECO:0000256" key="7">
    <source>
        <dbReference type="ARBA" id="ARBA00023136"/>
    </source>
</evidence>
<dbReference type="PANTHER" id="PTHR12815:SF47">
    <property type="entry name" value="TRANSLOCATION AND ASSEMBLY MODULE SUBUNIT TAMA"/>
    <property type="match status" value="1"/>
</dbReference>
<sequence>MRPVLRLAPAALLIFACPTWAAAIIDKVQVKGLDPKDATQALMIENIELALSLSDSLGKRVGESRLEYLLTEAVPEASEALEPFGYYAAEITVDAPRPNRVQEEASPDAPATEPADAAQPRQQRPADHLTVTLHVKLGEPVRVRNSHIAIEGEGGSDKYLKEDLQEFRPQPGEVFDHTTYEASKTKIVRRLAERGYFDADFTNRKVEVTRADRAADIDLSWISGIRYDMGPTRFHQDYFKPGLLERLVYWEEGSYFHQGKLDRLRQSLVGLDYFGSIDIQPNIDEAVDGRVPTDVNLELAKRDVYTFGVSYGTESGPGIRAGLDRRYVNRRGHKASIALDYAQKRKSLTTLYRIPAFKWLDGWYGIAFQAYDEQTDYIDTRRIELIGSRSGQLNDQWTAIASIHALRERWRYDQTLPDFNYSTLLYPEVSGQYSGVDDRAFPRRGFSGNVSLRAGAGGAGSDTSFAQLHLIARWYHGIGDNQRLLVRGEAGTTWTSDLVSLPPSLRFFAGGDRSIRGYAYREVGPRLSNRFALGAKHVLTGSVEYEYYLPDSPWGGAVFVDSGSAFDDTPDFKTGVGIGLRWRSPVGPVRVDIARGLNDPDSSVQLYLNIGADL</sequence>
<dbReference type="AlphaFoldDB" id="A0A941AVN2"/>
<feature type="signal peptide" evidence="12">
    <location>
        <begin position="1"/>
        <end position="21"/>
    </location>
</feature>
<evidence type="ECO:0000313" key="17">
    <source>
        <dbReference type="Proteomes" id="UP000673447"/>
    </source>
</evidence>
<evidence type="ECO:0000259" key="14">
    <source>
        <dbReference type="Pfam" id="PF07244"/>
    </source>
</evidence>
<dbReference type="InterPro" id="IPR035243">
    <property type="entry name" value="TamA_POTRA_Dom_1"/>
</dbReference>
<keyword evidence="8" id="KW-0998">Cell outer membrane</keyword>
<keyword evidence="5" id="KW-0812">Transmembrane</keyword>
<evidence type="ECO:0000259" key="13">
    <source>
        <dbReference type="Pfam" id="PF01103"/>
    </source>
</evidence>